<accession>A0ABS7NND7</accession>
<dbReference type="InterPro" id="IPR021443">
    <property type="entry name" value="DUF3093"/>
</dbReference>
<feature type="compositionally biased region" description="Basic residues" evidence="1">
    <location>
        <begin position="10"/>
        <end position="20"/>
    </location>
</feature>
<feature type="transmembrane region" description="Helical" evidence="2">
    <location>
        <begin position="100"/>
        <end position="118"/>
    </location>
</feature>
<protein>
    <submittedName>
        <fullName evidence="3">DUF3093 domain-containing protein</fullName>
    </submittedName>
</protein>
<feature type="region of interest" description="Disordered" evidence="1">
    <location>
        <begin position="1"/>
        <end position="39"/>
    </location>
</feature>
<organism evidence="3 4">
    <name type="scientific">Rhodococcoides kroppenstedtii</name>
    <dbReference type="NCBI Taxonomy" id="293050"/>
    <lineage>
        <taxon>Bacteria</taxon>
        <taxon>Bacillati</taxon>
        <taxon>Actinomycetota</taxon>
        <taxon>Actinomycetes</taxon>
        <taxon>Mycobacteriales</taxon>
        <taxon>Nocardiaceae</taxon>
        <taxon>Rhodococcoides</taxon>
    </lineage>
</organism>
<dbReference type="Proteomes" id="UP001520140">
    <property type="component" value="Unassembled WGS sequence"/>
</dbReference>
<comment type="caution">
    <text evidence="3">The sequence shown here is derived from an EMBL/GenBank/DDBJ whole genome shotgun (WGS) entry which is preliminary data.</text>
</comment>
<reference evidence="3 4" key="1">
    <citation type="submission" date="2020-06" db="EMBL/GenBank/DDBJ databases">
        <title>Taxonomy, biology and ecology of Rhodococcus bacteria occurring in California pistachio and other woody hosts as revealed by genome sequence analyses.</title>
        <authorList>
            <person name="Gai Y."/>
            <person name="Riely B."/>
        </authorList>
    </citation>
    <scope>NUCLEOTIDE SEQUENCE [LARGE SCALE GENOMIC DNA]</scope>
    <source>
        <strain evidence="3 4">BP-284</strain>
    </source>
</reference>
<feature type="transmembrane region" description="Helical" evidence="2">
    <location>
        <begin position="73"/>
        <end position="94"/>
    </location>
</feature>
<keyword evidence="2" id="KW-0812">Transmembrane</keyword>
<keyword evidence="2" id="KW-1133">Transmembrane helix</keyword>
<evidence type="ECO:0000256" key="2">
    <source>
        <dbReference type="SAM" id="Phobius"/>
    </source>
</evidence>
<evidence type="ECO:0000313" key="3">
    <source>
        <dbReference type="EMBL" id="MBY6319519.1"/>
    </source>
</evidence>
<dbReference type="Pfam" id="PF11292">
    <property type="entry name" value="DUF3093"/>
    <property type="match status" value="1"/>
</dbReference>
<evidence type="ECO:0000256" key="1">
    <source>
        <dbReference type="SAM" id="MobiDB-lite"/>
    </source>
</evidence>
<name>A0ABS7NND7_9NOCA</name>
<gene>
    <name evidence="3" type="ORF">HQ605_01660</name>
</gene>
<evidence type="ECO:0000313" key="4">
    <source>
        <dbReference type="Proteomes" id="UP001520140"/>
    </source>
</evidence>
<proteinExistence type="predicted"/>
<keyword evidence="4" id="KW-1185">Reference proteome</keyword>
<sequence length="212" mass="23070">MDRAGETTRPTRRRRVRNGGRSRSTTLPGNPHAADRRTARTTLVTVGENDTQRPNRAGTAETVLHDERLGVPLWYWFAGVGVAAILSAEVHLGSPGIPAWLPYLVLVPFAVWIVARLGRTRVRVVERDGERYLLAGKATLPASVVSRAAAVPASAKSAALGRQLDPAAFVLNRSWVKTMVLVVLDDEDDPTPYWLVSSRRPDDVVAALVHGS</sequence>
<dbReference type="EMBL" id="JABUKG010000001">
    <property type="protein sequence ID" value="MBY6319519.1"/>
    <property type="molecule type" value="Genomic_DNA"/>
</dbReference>
<keyword evidence="2" id="KW-0472">Membrane</keyword>